<evidence type="ECO:0008006" key="5">
    <source>
        <dbReference type="Google" id="ProtNLM"/>
    </source>
</evidence>
<dbReference type="NCBIfam" id="TIGR01409">
    <property type="entry name" value="TAT_signal_seq"/>
    <property type="match status" value="1"/>
</dbReference>
<evidence type="ECO:0000256" key="1">
    <source>
        <dbReference type="ARBA" id="ARBA00006987"/>
    </source>
</evidence>
<gene>
    <name evidence="3" type="ORF">CEY11_22810</name>
</gene>
<dbReference type="PANTHER" id="PTHR42928">
    <property type="entry name" value="TRICARBOXYLATE-BINDING PROTEIN"/>
    <property type="match status" value="1"/>
</dbReference>
<evidence type="ECO:0000256" key="2">
    <source>
        <dbReference type="SAM" id="SignalP"/>
    </source>
</evidence>
<dbReference type="PROSITE" id="PS51318">
    <property type="entry name" value="TAT"/>
    <property type="match status" value="1"/>
</dbReference>
<dbReference type="CDD" id="cd13578">
    <property type="entry name" value="PBP2_Bug27"/>
    <property type="match status" value="1"/>
</dbReference>
<dbReference type="Proteomes" id="UP000214603">
    <property type="component" value="Unassembled WGS sequence"/>
</dbReference>
<evidence type="ECO:0000313" key="4">
    <source>
        <dbReference type="Proteomes" id="UP000214603"/>
    </source>
</evidence>
<feature type="chain" id="PRO_5011990947" description="LacI family transcriptional regulator" evidence="2">
    <location>
        <begin position="31"/>
        <end position="332"/>
    </location>
</feature>
<dbReference type="InterPro" id="IPR019546">
    <property type="entry name" value="TAT_signal_bac_arc"/>
</dbReference>
<dbReference type="Pfam" id="PF03401">
    <property type="entry name" value="TctC"/>
    <property type="match status" value="1"/>
</dbReference>
<keyword evidence="4" id="KW-1185">Reference proteome</keyword>
<name>A0A225M240_9BURK</name>
<protein>
    <recommendedName>
        <fullName evidence="5">LacI family transcriptional regulator</fullName>
    </recommendedName>
</protein>
<dbReference type="RefSeq" id="WP_088605738.1">
    <property type="nucleotide sequence ID" value="NZ_NJIH01000016.1"/>
</dbReference>
<dbReference type="AlphaFoldDB" id="A0A225M240"/>
<dbReference type="EMBL" id="NJIH01000016">
    <property type="protein sequence ID" value="OWT54200.1"/>
    <property type="molecule type" value="Genomic_DNA"/>
</dbReference>
<keyword evidence="2" id="KW-0732">Signal</keyword>
<dbReference type="PANTHER" id="PTHR42928:SF5">
    <property type="entry name" value="BLR1237 PROTEIN"/>
    <property type="match status" value="1"/>
</dbReference>
<accession>A0A225M240</accession>
<comment type="similarity">
    <text evidence="1">Belongs to the UPF0065 (bug) family.</text>
</comment>
<evidence type="ECO:0000313" key="3">
    <source>
        <dbReference type="EMBL" id="OWT54200.1"/>
    </source>
</evidence>
<dbReference type="InterPro" id="IPR042100">
    <property type="entry name" value="Bug_dom1"/>
</dbReference>
<proteinExistence type="inferred from homology"/>
<organism evidence="3 4">
    <name type="scientific">Candidimonas nitroreducens</name>
    <dbReference type="NCBI Taxonomy" id="683354"/>
    <lineage>
        <taxon>Bacteria</taxon>
        <taxon>Pseudomonadati</taxon>
        <taxon>Pseudomonadota</taxon>
        <taxon>Betaproteobacteria</taxon>
        <taxon>Burkholderiales</taxon>
        <taxon>Alcaligenaceae</taxon>
        <taxon>Candidimonas</taxon>
    </lineage>
</organism>
<reference evidence="4" key="1">
    <citation type="submission" date="2017-06" db="EMBL/GenBank/DDBJ databases">
        <title>Herbaspirillum phytohormonus sp. nov., isolated from the root nodule of Robinia pseudoacacia in lead-zinc mine.</title>
        <authorList>
            <person name="Fan M."/>
            <person name="Lin Y."/>
        </authorList>
    </citation>
    <scope>NUCLEOTIDE SEQUENCE [LARGE SCALE GENOMIC DNA]</scope>
    <source>
        <strain evidence="4">SC-089</strain>
    </source>
</reference>
<dbReference type="InterPro" id="IPR005064">
    <property type="entry name" value="BUG"/>
</dbReference>
<dbReference type="Gene3D" id="3.40.190.150">
    <property type="entry name" value="Bordetella uptake gene, domain 1"/>
    <property type="match status" value="1"/>
</dbReference>
<comment type="caution">
    <text evidence="3">The sequence shown here is derived from an EMBL/GenBank/DDBJ whole genome shotgun (WGS) entry which is preliminary data.</text>
</comment>
<dbReference type="OrthoDB" id="8835428at2"/>
<dbReference type="SUPFAM" id="SSF53850">
    <property type="entry name" value="Periplasmic binding protein-like II"/>
    <property type="match status" value="1"/>
</dbReference>
<feature type="signal peptide" evidence="2">
    <location>
        <begin position="1"/>
        <end position="30"/>
    </location>
</feature>
<dbReference type="InterPro" id="IPR006311">
    <property type="entry name" value="TAT_signal"/>
</dbReference>
<sequence length="332" mass="34891">MTIYLSRREVLKMAGGAAATLALGSTAARAQPASGYPSKPITWVVPQPVGGDADAVCRLLQPRMGQEFGQSLIIDNKGGAAGNIGVSYGAKAKPDGYTITFVNQGILAFNPYIYRNIGFNPASLAPVTWMTSTDLVICVNPNHLKVDSMAAFLDLARKSPGKYTFGSAGVGSANHIAGQLLESMAKVSLAHIPYRGGGPALVDALGGQIDSVVAFPLGALPLIKSGKLKALAVTGVKRSAALPDVPTVAESVPGYDFSSWFGLVVPKGTPAGIIDRINRTTIDALQVPATVQRLREGMTEPVGKGPQEFAAFIAQEQSRWSRLIKKYNIQVS</sequence>
<dbReference type="PIRSF" id="PIRSF017082">
    <property type="entry name" value="YflP"/>
    <property type="match status" value="1"/>
</dbReference>
<dbReference type="Gene3D" id="3.40.190.10">
    <property type="entry name" value="Periplasmic binding protein-like II"/>
    <property type="match status" value="1"/>
</dbReference>